<name>A0A815WDV4_9BILA</name>
<dbReference type="Proteomes" id="UP000663845">
    <property type="component" value="Unassembled WGS sequence"/>
</dbReference>
<sequence>LTTVTHGIDISGHTVIRARIHMYIASVTVICLWFRFMVFFRTIIISVKSLRSKLVEIKLGELVIMVRMMFDDIIRFLMVFLFLLAPYAFVFYAVFGGQQVLHSDYEKSHEICEHALLNCAVN</sequence>
<accession>A0A815WDV4</accession>
<evidence type="ECO:0000313" key="2">
    <source>
        <dbReference type="EMBL" id="CAF1547434.1"/>
    </source>
</evidence>
<dbReference type="EMBL" id="CAJNOG010005034">
    <property type="protein sequence ID" value="CAF1547434.1"/>
    <property type="molecule type" value="Genomic_DNA"/>
</dbReference>
<feature type="non-terminal residue" evidence="2">
    <location>
        <position position="122"/>
    </location>
</feature>
<feature type="transmembrane region" description="Helical" evidence="1">
    <location>
        <begin position="73"/>
        <end position="95"/>
    </location>
</feature>
<proteinExistence type="predicted"/>
<feature type="non-terminal residue" evidence="2">
    <location>
        <position position="1"/>
    </location>
</feature>
<reference evidence="2" key="1">
    <citation type="submission" date="2021-02" db="EMBL/GenBank/DDBJ databases">
        <authorList>
            <person name="Nowell W R."/>
        </authorList>
    </citation>
    <scope>NUCLEOTIDE SEQUENCE</scope>
</reference>
<organism evidence="2 3">
    <name type="scientific">Adineta steineri</name>
    <dbReference type="NCBI Taxonomy" id="433720"/>
    <lineage>
        <taxon>Eukaryota</taxon>
        <taxon>Metazoa</taxon>
        <taxon>Spiralia</taxon>
        <taxon>Gnathifera</taxon>
        <taxon>Rotifera</taxon>
        <taxon>Eurotatoria</taxon>
        <taxon>Bdelloidea</taxon>
        <taxon>Adinetida</taxon>
        <taxon>Adinetidae</taxon>
        <taxon>Adineta</taxon>
    </lineage>
</organism>
<protein>
    <submittedName>
        <fullName evidence="2">Uncharacterized protein</fullName>
    </submittedName>
</protein>
<keyword evidence="1" id="KW-0812">Transmembrane</keyword>
<gene>
    <name evidence="2" type="ORF">JYZ213_LOCUS46075</name>
</gene>
<feature type="transmembrane region" description="Helical" evidence="1">
    <location>
        <begin position="20"/>
        <end position="44"/>
    </location>
</feature>
<dbReference type="AlphaFoldDB" id="A0A815WDV4"/>
<evidence type="ECO:0000313" key="3">
    <source>
        <dbReference type="Proteomes" id="UP000663845"/>
    </source>
</evidence>
<keyword evidence="1" id="KW-1133">Transmembrane helix</keyword>
<evidence type="ECO:0000256" key="1">
    <source>
        <dbReference type="SAM" id="Phobius"/>
    </source>
</evidence>
<keyword evidence="1" id="KW-0472">Membrane</keyword>
<comment type="caution">
    <text evidence="2">The sequence shown here is derived from an EMBL/GenBank/DDBJ whole genome shotgun (WGS) entry which is preliminary data.</text>
</comment>